<evidence type="ECO:0000313" key="2">
    <source>
        <dbReference type="Proteomes" id="UP001165960"/>
    </source>
</evidence>
<gene>
    <name evidence="1" type="primary">POP2_2</name>
    <name evidence="1" type="ORF">DSO57_1012304</name>
</gene>
<protein>
    <submittedName>
        <fullName evidence="1">CCR4-NOT core DEDD RNase subunit</fullName>
    </submittedName>
</protein>
<dbReference type="EMBL" id="QTSX02003594">
    <property type="protein sequence ID" value="KAJ9070055.1"/>
    <property type="molecule type" value="Genomic_DNA"/>
</dbReference>
<sequence length="296" mass="33559">MGGLHEEHRLIREVWASNFEKEMELIRLLVKDYPYITMDTEFPGTVAKPIGTFKSYADSTYQNVRCNVDLLKMIQLGITFANERGETPPDACTWQFNFKFCLDTDMYSQDSIDLLEKAGIDFKRHEEYGIELEEFGELLISSGLVLMDNVRWVSFHSGYDFGYLLKVVSGNLLPPTEQEFFQHLYRYFPGFYDIKYLMKSCKGLKGGLQELADDLQIARVGQQHQAGSDSLLTCMTFFKMRATFFEDLIDDNKYLGILYGLGAGAAPFMPNYAPGSLVAAPLTPNSGSMLSDGVMF</sequence>
<proteinExistence type="predicted"/>
<comment type="caution">
    <text evidence="1">The sequence shown here is derived from an EMBL/GenBank/DDBJ whole genome shotgun (WGS) entry which is preliminary data.</text>
</comment>
<keyword evidence="2" id="KW-1185">Reference proteome</keyword>
<evidence type="ECO:0000313" key="1">
    <source>
        <dbReference type="EMBL" id="KAJ9070055.1"/>
    </source>
</evidence>
<accession>A0ACC2T645</accession>
<organism evidence="1 2">
    <name type="scientific">Entomophthora muscae</name>
    <dbReference type="NCBI Taxonomy" id="34485"/>
    <lineage>
        <taxon>Eukaryota</taxon>
        <taxon>Fungi</taxon>
        <taxon>Fungi incertae sedis</taxon>
        <taxon>Zoopagomycota</taxon>
        <taxon>Entomophthoromycotina</taxon>
        <taxon>Entomophthoromycetes</taxon>
        <taxon>Entomophthorales</taxon>
        <taxon>Entomophthoraceae</taxon>
        <taxon>Entomophthora</taxon>
    </lineage>
</organism>
<reference evidence="1" key="1">
    <citation type="submission" date="2022-04" db="EMBL/GenBank/DDBJ databases">
        <title>Genome of the entomopathogenic fungus Entomophthora muscae.</title>
        <authorList>
            <person name="Elya C."/>
            <person name="Lovett B.R."/>
            <person name="Lee E."/>
            <person name="Macias A.M."/>
            <person name="Hajek A.E."/>
            <person name="De Bivort B.L."/>
            <person name="Kasson M.T."/>
            <person name="De Fine Licht H.H."/>
            <person name="Stajich J.E."/>
        </authorList>
    </citation>
    <scope>NUCLEOTIDE SEQUENCE</scope>
    <source>
        <strain evidence="1">Berkeley</strain>
    </source>
</reference>
<dbReference type="Proteomes" id="UP001165960">
    <property type="component" value="Unassembled WGS sequence"/>
</dbReference>
<name>A0ACC2T645_9FUNG</name>